<evidence type="ECO:0000313" key="11">
    <source>
        <dbReference type="Proteomes" id="UP001238603"/>
    </source>
</evidence>
<dbReference type="InterPro" id="IPR006144">
    <property type="entry name" value="Secretion_HlyD_CS"/>
</dbReference>
<feature type="transmembrane region" description="Helical" evidence="7">
    <location>
        <begin position="29"/>
        <end position="47"/>
    </location>
</feature>
<evidence type="ECO:0000256" key="4">
    <source>
        <dbReference type="ARBA" id="ARBA00022692"/>
    </source>
</evidence>
<dbReference type="PROSITE" id="PS00543">
    <property type="entry name" value="HLYD_FAMILY"/>
    <property type="match status" value="1"/>
</dbReference>
<evidence type="ECO:0000256" key="7">
    <source>
        <dbReference type="SAM" id="Phobius"/>
    </source>
</evidence>
<reference evidence="10 11" key="1">
    <citation type="submission" date="2023-06" db="EMBL/GenBank/DDBJ databases">
        <title>Pelomonas sp. APW6 16S ribosomal RNA gene genome sequencing and assembly.</title>
        <authorList>
            <person name="Woo H."/>
        </authorList>
    </citation>
    <scope>NUCLEOTIDE SEQUENCE [LARGE SCALE GENOMIC DNA]</scope>
    <source>
        <strain evidence="10 11">APW6</strain>
    </source>
</reference>
<dbReference type="SUPFAM" id="SSF111369">
    <property type="entry name" value="HlyD-like secretion proteins"/>
    <property type="match status" value="1"/>
</dbReference>
<dbReference type="PANTHER" id="PTHR30386:SF26">
    <property type="entry name" value="TRANSPORT PROTEIN COMB"/>
    <property type="match status" value="1"/>
</dbReference>
<evidence type="ECO:0000256" key="1">
    <source>
        <dbReference type="ARBA" id="ARBA00004167"/>
    </source>
</evidence>
<dbReference type="InterPro" id="IPR058982">
    <property type="entry name" value="Beta-barrel_AprE"/>
</dbReference>
<keyword evidence="3" id="KW-0813">Transport</keyword>
<accession>A0ABT7LK67</accession>
<keyword evidence="11" id="KW-1185">Reference proteome</keyword>
<dbReference type="Proteomes" id="UP001238603">
    <property type="component" value="Unassembled WGS sequence"/>
</dbReference>
<evidence type="ECO:0000256" key="3">
    <source>
        <dbReference type="ARBA" id="ARBA00022448"/>
    </source>
</evidence>
<evidence type="ECO:0000259" key="9">
    <source>
        <dbReference type="Pfam" id="PF26002"/>
    </source>
</evidence>
<organism evidence="10 11">
    <name type="scientific">Roseateles subflavus</name>
    <dbReference type="NCBI Taxonomy" id="3053353"/>
    <lineage>
        <taxon>Bacteria</taxon>
        <taxon>Pseudomonadati</taxon>
        <taxon>Pseudomonadota</taxon>
        <taxon>Betaproteobacteria</taxon>
        <taxon>Burkholderiales</taxon>
        <taxon>Sphaerotilaceae</taxon>
        <taxon>Roseateles</taxon>
    </lineage>
</organism>
<dbReference type="Gene3D" id="2.40.50.100">
    <property type="match status" value="1"/>
</dbReference>
<comment type="similarity">
    <text evidence="2">Belongs to the membrane fusion protein (MFP) (TC 8.A.1) family.</text>
</comment>
<comment type="subcellular location">
    <subcellularLocation>
        <location evidence="1">Membrane</location>
        <topology evidence="1">Single-pass membrane protein</topology>
    </subcellularLocation>
</comment>
<dbReference type="InterPro" id="IPR058625">
    <property type="entry name" value="MdtA-like_BSH"/>
</dbReference>
<keyword evidence="5 7" id="KW-1133">Transmembrane helix</keyword>
<keyword evidence="4 7" id="KW-0812">Transmembrane</keyword>
<evidence type="ECO:0000259" key="8">
    <source>
        <dbReference type="Pfam" id="PF25917"/>
    </source>
</evidence>
<dbReference type="InterPro" id="IPR050739">
    <property type="entry name" value="MFP"/>
</dbReference>
<evidence type="ECO:0000313" key="10">
    <source>
        <dbReference type="EMBL" id="MDL5033256.1"/>
    </source>
</evidence>
<sequence length="400" mass="43879">MASSSRDEGLFLSSLAAAQVDEPLPRVMWAVYLMLAAVVAAIIWASLAQVDMVSRSEGRVVPDGKEQIIASLDSGLLRELLVKEGQQVEAGQPLVRLDPTRVEAQQNEGELRELAMMAQAARLQAEANGTPLKFPDELKAVPALTAAETQAFQARQRLLEESLAGIERSAALVGKELKVAQDMSAKGLMSDVEVMRLTRQVNEMRQSRSERLGRFRQEATSELVKLQNELAMMKQQQVVRKDALDRTVLRSPVRGFVKNIRINTIGGVVPMSSPIMEIVPIGSRMLVEARVSPADIGFIQVGQHAVIKLSGIDFNALGGLEGKVEQISPDAIGEANPLGGDGRYYRTLIRAEQNNIRYKGETLAIIPGMTAAVEIKTGERSVLSFLMRPMMRSREALRER</sequence>
<dbReference type="PANTHER" id="PTHR30386">
    <property type="entry name" value="MEMBRANE FUSION SUBUNIT OF EMRAB-TOLC MULTIDRUG EFFLUX PUMP"/>
    <property type="match status" value="1"/>
</dbReference>
<dbReference type="EMBL" id="JASVDS010000004">
    <property type="protein sequence ID" value="MDL5033256.1"/>
    <property type="molecule type" value="Genomic_DNA"/>
</dbReference>
<comment type="caution">
    <text evidence="10">The sequence shown here is derived from an EMBL/GenBank/DDBJ whole genome shotgun (WGS) entry which is preliminary data.</text>
</comment>
<evidence type="ECO:0000256" key="2">
    <source>
        <dbReference type="ARBA" id="ARBA00009477"/>
    </source>
</evidence>
<keyword evidence="6 7" id="KW-0472">Membrane</keyword>
<feature type="domain" description="Multidrug resistance protein MdtA-like barrel-sandwich hybrid" evidence="8">
    <location>
        <begin position="74"/>
        <end position="263"/>
    </location>
</feature>
<dbReference type="PRINTS" id="PR01490">
    <property type="entry name" value="RTXTOXIND"/>
</dbReference>
<dbReference type="RefSeq" id="WP_285983345.1">
    <property type="nucleotide sequence ID" value="NZ_JASVDS010000004.1"/>
</dbReference>
<gene>
    <name evidence="10" type="ORF">QRD43_15175</name>
</gene>
<feature type="domain" description="AprE-like beta-barrel" evidence="9">
    <location>
        <begin position="285"/>
        <end position="378"/>
    </location>
</feature>
<evidence type="ECO:0000256" key="6">
    <source>
        <dbReference type="ARBA" id="ARBA00023136"/>
    </source>
</evidence>
<protein>
    <submittedName>
        <fullName evidence="10">HlyD family efflux transporter periplasmic adaptor subunit</fullName>
    </submittedName>
</protein>
<dbReference type="Pfam" id="PF26002">
    <property type="entry name" value="Beta-barrel_AprE"/>
    <property type="match status" value="1"/>
</dbReference>
<dbReference type="Gene3D" id="2.40.30.170">
    <property type="match status" value="1"/>
</dbReference>
<proteinExistence type="inferred from homology"/>
<evidence type="ECO:0000256" key="5">
    <source>
        <dbReference type="ARBA" id="ARBA00022989"/>
    </source>
</evidence>
<dbReference type="Pfam" id="PF25917">
    <property type="entry name" value="BSH_RND"/>
    <property type="match status" value="1"/>
</dbReference>
<name>A0ABT7LK67_9BURK</name>